<feature type="binding site" evidence="5">
    <location>
        <position position="400"/>
    </location>
    <ligand>
        <name>Ca(2+)</name>
        <dbReference type="ChEBI" id="CHEBI:29108"/>
    </ligand>
</feature>
<dbReference type="OrthoDB" id="9759796at2"/>
<evidence type="ECO:0000256" key="7">
    <source>
        <dbReference type="SAM" id="Phobius"/>
    </source>
</evidence>
<dbReference type="InterPro" id="IPR023343">
    <property type="entry name" value="Penicillin_amidase_dom1"/>
</dbReference>
<dbReference type="Proteomes" id="UP000319804">
    <property type="component" value="Unassembled WGS sequence"/>
</dbReference>
<evidence type="ECO:0000313" key="8">
    <source>
        <dbReference type="EMBL" id="TQM97811.1"/>
    </source>
</evidence>
<evidence type="ECO:0000256" key="5">
    <source>
        <dbReference type="PIRSR" id="PIRSR001227-2"/>
    </source>
</evidence>
<feature type="transmembrane region" description="Helical" evidence="7">
    <location>
        <begin position="36"/>
        <end position="58"/>
    </location>
</feature>
<name>A0A4Y3UJ85_9MICO</name>
<reference evidence="8 9" key="1">
    <citation type="submission" date="2019-06" db="EMBL/GenBank/DDBJ databases">
        <title>Sequencing the genomes of 1000 actinobacteria strains.</title>
        <authorList>
            <person name="Klenk H.-P."/>
        </authorList>
    </citation>
    <scope>NUCLEOTIDE SEQUENCE [LARGE SCALE GENOMIC DNA]</scope>
    <source>
        <strain evidence="8 9">DSM 20427</strain>
    </source>
</reference>
<comment type="caution">
    <text evidence="8">The sequence shown here is derived from an EMBL/GenBank/DDBJ whole genome shotgun (WGS) entry which is preliminary data.</text>
</comment>
<dbReference type="GO" id="GO:0046872">
    <property type="term" value="F:metal ion binding"/>
    <property type="evidence" value="ECO:0007669"/>
    <property type="project" value="UniProtKB-KW"/>
</dbReference>
<feature type="binding site" evidence="5">
    <location>
        <position position="227"/>
    </location>
    <ligand>
        <name>Ca(2+)</name>
        <dbReference type="ChEBI" id="CHEBI:29108"/>
    </ligand>
</feature>
<dbReference type="EMBL" id="VFPS01000003">
    <property type="protein sequence ID" value="TQM97811.1"/>
    <property type="molecule type" value="Genomic_DNA"/>
</dbReference>
<proteinExistence type="inferred from homology"/>
<dbReference type="PANTHER" id="PTHR34218:SF4">
    <property type="entry name" value="ACYL-HOMOSERINE LACTONE ACYLASE QUIP"/>
    <property type="match status" value="1"/>
</dbReference>
<accession>A0A4Y3UJ85</accession>
<feature type="region of interest" description="Disordered" evidence="6">
    <location>
        <begin position="1"/>
        <end position="25"/>
    </location>
</feature>
<feature type="active site" description="Nucleophile" evidence="4">
    <location>
        <position position="322"/>
    </location>
</feature>
<dbReference type="RefSeq" id="WP_141379320.1">
    <property type="nucleotide sequence ID" value="NZ_BJNA01000005.1"/>
</dbReference>
<dbReference type="PANTHER" id="PTHR34218">
    <property type="entry name" value="PEPTIDASE S45 PENICILLIN AMIDASE"/>
    <property type="match status" value="1"/>
</dbReference>
<comment type="similarity">
    <text evidence="1">Belongs to the peptidase S45 family.</text>
</comment>
<dbReference type="CDD" id="cd03747">
    <property type="entry name" value="Ntn_PGA_like"/>
    <property type="match status" value="1"/>
</dbReference>
<evidence type="ECO:0000256" key="4">
    <source>
        <dbReference type="PIRSR" id="PIRSR001227-1"/>
    </source>
</evidence>
<evidence type="ECO:0000256" key="2">
    <source>
        <dbReference type="ARBA" id="ARBA00022801"/>
    </source>
</evidence>
<dbReference type="PIRSF" id="PIRSF001227">
    <property type="entry name" value="Pen_acylase"/>
    <property type="match status" value="1"/>
</dbReference>
<dbReference type="Gene3D" id="1.10.439.10">
    <property type="entry name" value="Penicillin Amidohydrolase, domain 1"/>
    <property type="match status" value="1"/>
</dbReference>
<evidence type="ECO:0000256" key="1">
    <source>
        <dbReference type="ARBA" id="ARBA00006586"/>
    </source>
</evidence>
<keyword evidence="7" id="KW-0472">Membrane</keyword>
<organism evidence="8 9">
    <name type="scientific">Microbacterium lacticum</name>
    <dbReference type="NCBI Taxonomy" id="33885"/>
    <lineage>
        <taxon>Bacteria</taxon>
        <taxon>Bacillati</taxon>
        <taxon>Actinomycetota</taxon>
        <taxon>Actinomycetes</taxon>
        <taxon>Micrococcales</taxon>
        <taxon>Microbacteriaceae</taxon>
        <taxon>Microbacterium</taxon>
    </lineage>
</organism>
<dbReference type="GO" id="GO:0017000">
    <property type="term" value="P:antibiotic biosynthetic process"/>
    <property type="evidence" value="ECO:0007669"/>
    <property type="project" value="InterPro"/>
</dbReference>
<dbReference type="Gene3D" id="1.10.1400.10">
    <property type="match status" value="1"/>
</dbReference>
<dbReference type="Gene3D" id="3.60.20.10">
    <property type="entry name" value="Glutamine Phosphoribosylpyrophosphate, subunit 1, domain 1"/>
    <property type="match status" value="1"/>
</dbReference>
<feature type="compositionally biased region" description="Low complexity" evidence="6">
    <location>
        <begin position="481"/>
        <end position="499"/>
    </location>
</feature>
<keyword evidence="7" id="KW-0812">Transmembrane</keyword>
<keyword evidence="2" id="KW-0378">Hydrolase</keyword>
<dbReference type="SUPFAM" id="SSF56235">
    <property type="entry name" value="N-terminal nucleophile aminohydrolases (Ntn hydrolases)"/>
    <property type="match status" value="1"/>
</dbReference>
<evidence type="ECO:0000256" key="6">
    <source>
        <dbReference type="SAM" id="MobiDB-lite"/>
    </source>
</evidence>
<keyword evidence="3" id="KW-0865">Zymogen</keyword>
<dbReference type="InterPro" id="IPR014395">
    <property type="entry name" value="Pen/GL7ACA/AHL_acylase"/>
</dbReference>
<dbReference type="Gene3D" id="2.30.120.10">
    <property type="match status" value="1"/>
</dbReference>
<gene>
    <name evidence="8" type="ORF">FHX68_1808</name>
</gene>
<keyword evidence="9" id="KW-1185">Reference proteome</keyword>
<keyword evidence="5" id="KW-0479">Metal-binding</keyword>
<evidence type="ECO:0000256" key="3">
    <source>
        <dbReference type="ARBA" id="ARBA00023145"/>
    </source>
</evidence>
<protein>
    <submittedName>
        <fullName evidence="8">Penicillin amidase</fullName>
    </submittedName>
</protein>
<comment type="cofactor">
    <cofactor evidence="5">
        <name>Ca(2+)</name>
        <dbReference type="ChEBI" id="CHEBI:29108"/>
    </cofactor>
    <text evidence="5">Binds 1 Ca(2+) ion per dimer.</text>
</comment>
<keyword evidence="5" id="KW-0106">Calcium</keyword>
<dbReference type="GO" id="GO:0016811">
    <property type="term" value="F:hydrolase activity, acting on carbon-nitrogen (but not peptide) bonds, in linear amides"/>
    <property type="evidence" value="ECO:0007669"/>
    <property type="project" value="InterPro"/>
</dbReference>
<keyword evidence="7" id="KW-1133">Transmembrane helix</keyword>
<dbReference type="AlphaFoldDB" id="A0A4Y3UJ85"/>
<feature type="binding site" evidence="5">
    <location>
        <position position="403"/>
    </location>
    <ligand>
        <name>Ca(2+)</name>
        <dbReference type="ChEBI" id="CHEBI:29108"/>
    </ligand>
</feature>
<dbReference type="Pfam" id="PF01804">
    <property type="entry name" value="Penicil_amidase"/>
    <property type="match status" value="1"/>
</dbReference>
<feature type="region of interest" description="Disordered" evidence="6">
    <location>
        <begin position="465"/>
        <end position="500"/>
    </location>
</feature>
<evidence type="ECO:0000313" key="9">
    <source>
        <dbReference type="Proteomes" id="UP000319804"/>
    </source>
</evidence>
<dbReference type="InterPro" id="IPR002692">
    <property type="entry name" value="S45"/>
</dbReference>
<dbReference type="InterPro" id="IPR029055">
    <property type="entry name" value="Ntn_hydrolases_N"/>
</dbReference>
<sequence>MSDLPSLTGANRTIAHPADSEHAPTRRRRIGRRIGIIAYSVVAGLTVIALIAAGFVVWTIQRSFPQLDGTVTAPGLETDVSVYRDDLGIPTIEADSTHDLFYAQGYVQAQDRFWEMDFRRHVTSGRLAELFGASQLPTDQFLRTLGWRHVAEQEVAALDDTTRGYYEAYADGVNAYLADHDGAAVSLEYAVLGLQNSDYEIEPWSPADSVAWLKAMAWDLRSNIEEETDRALLASHLTPAQIADLYPAYPYADHPVIVPTITADPPAVAGMDATAAAGAVTAGAATSGAPGSEAVGVSWTEVGSVVEAASALLGDVGEGVGSNSWVVSGALTESGLPLLSNDPHLGASLPSVWHQIGLRCRTVNDACAFDVAGFGFSGVPGVVIGHNAEIAWGFTNLTADVTDLYLERVDGDQYWRDGALVPLETRTETFHVAGGDDVSLEVRSTVHGPIVSGLTDDFTAIADDPATGSTDDVRTLDDEASTTGGADSADATTGATETTVPPGEYAVSLRWTALDAGTTAAAIFALNTATDFAQFRAAASLFDVPAQNLVYADRAGNIGYQAPGRLPIRGAGDGTMPQPGWDSAYDWRGFIPFTELPVVYNPDEGYIVTANNAVIGTDYPYFLGSDWDYGWRAARIVDLIERAAARGPLTADDMTAIQADQEFWMGKRLIGAYADITLPDEKAQRGLDLLAGWDAQNGADSSAAAFANVLWDELASDLFARRAHPVGLSGQSRLFVVVDRLLDEPDSDWWTNDTIGVDGQREMLERAATDASARLVALQGDDPDAWNWGSLHAITLTSGTFGKSGIAPIEALFNRGPFPVGGGASVVDATGWMLGSGSFATTTVPSMRMTIDLSDLDASRWNHLTGTSGHAFHPNDDDQFDAWQHGRQTPWLFTRERVEASAVDTLVLTPGD</sequence>
<dbReference type="InterPro" id="IPR043146">
    <property type="entry name" value="Penicillin_amidase_N_B-knob"/>
</dbReference>
<dbReference type="InterPro" id="IPR043147">
    <property type="entry name" value="Penicillin_amidase_A-knob"/>
</dbReference>